<dbReference type="EMBL" id="JAYJJU010000005">
    <property type="protein sequence ID" value="MEB3031505.1"/>
    <property type="molecule type" value="Genomic_DNA"/>
</dbReference>
<dbReference type="RefSeq" id="WP_224975690.1">
    <property type="nucleotide sequence ID" value="NZ_JAYJJU010000005.1"/>
</dbReference>
<comment type="caution">
    <text evidence="1">The sequence shown here is derived from an EMBL/GenBank/DDBJ whole genome shotgun (WGS) entry which is preliminary data.</text>
</comment>
<proteinExistence type="predicted"/>
<protein>
    <submittedName>
        <fullName evidence="1">Uncharacterized protein</fullName>
    </submittedName>
</protein>
<gene>
    <name evidence="1" type="ORF">KV113_08015</name>
</gene>
<evidence type="ECO:0000313" key="1">
    <source>
        <dbReference type="EMBL" id="MEB3031505.1"/>
    </source>
</evidence>
<accession>A0ABU5XXT9</accession>
<sequence>MSLWQFGLALVMVWIAPRGAALVIQLLTVARPDAGRLLGVDGHVLE</sequence>
<keyword evidence="2" id="KW-1185">Reference proteome</keyword>
<dbReference type="Proteomes" id="UP001298593">
    <property type="component" value="Unassembled WGS sequence"/>
</dbReference>
<name>A0ABU5XXT9_9MYCO</name>
<evidence type="ECO:0000313" key="2">
    <source>
        <dbReference type="Proteomes" id="UP001298593"/>
    </source>
</evidence>
<organism evidence="1 2">
    <name type="scientific">[Mycobacterium] nativiensis</name>
    <dbReference type="NCBI Taxonomy" id="2855503"/>
    <lineage>
        <taxon>Bacteria</taxon>
        <taxon>Bacillati</taxon>
        <taxon>Actinomycetota</taxon>
        <taxon>Actinomycetes</taxon>
        <taxon>Mycobacteriales</taxon>
        <taxon>Mycobacteriaceae</taxon>
        <taxon>Mycolicibacter</taxon>
    </lineage>
</organism>
<reference evidence="1 2" key="1">
    <citation type="submission" date="2023-12" db="EMBL/GenBank/DDBJ databases">
        <title>Description of new species of Mycobacterium terrae complex isolated from sewage at the Sao Paulo Zoological Park Foundation in Brazil.</title>
        <authorList>
            <person name="Romagnoli C.L."/>
            <person name="Conceicao E.C."/>
            <person name="Machado E."/>
            <person name="Barreto L.B.P.F."/>
            <person name="Sharma A."/>
            <person name="Silva N.M."/>
            <person name="Marques L.E."/>
            <person name="Juliana M.A."/>
            <person name="Lourenco M.C.S."/>
            <person name="Digiampietri L.A."/>
            <person name="Suffys P.N."/>
            <person name="Viana-Niero C."/>
        </authorList>
    </citation>
    <scope>NUCLEOTIDE SEQUENCE [LARGE SCALE GENOMIC DNA]</scope>
    <source>
        <strain evidence="1 2">MYC340</strain>
    </source>
</reference>